<dbReference type="eggNOG" id="COG1266">
    <property type="taxonomic scope" value="Bacteria"/>
</dbReference>
<evidence type="ECO:0000313" key="5">
    <source>
        <dbReference type="Proteomes" id="UP000019050"/>
    </source>
</evidence>
<keyword evidence="2" id="KW-1133">Transmembrane helix</keyword>
<keyword evidence="5" id="KW-1185">Reference proteome</keyword>
<dbReference type="GO" id="GO:0080120">
    <property type="term" value="P:CAAX-box protein maturation"/>
    <property type="evidence" value="ECO:0007669"/>
    <property type="project" value="UniProtKB-ARBA"/>
</dbReference>
<feature type="domain" description="CAAX prenyl protease 2/Lysostaphin resistance protein A-like" evidence="3">
    <location>
        <begin position="118"/>
        <end position="218"/>
    </location>
</feature>
<keyword evidence="4" id="KW-0378">Hydrolase</keyword>
<sequence length="259" mass="29214">MRGKGMSRKKAIFLYLLGSLGQIWIISMIVFILRNLGMIVDYTTPIGMLAIGLGGVSSALWGIIIAVSYKKYSGKRILKDFFAIKQKISSYLWVLAFLLLDFCYLGFDGKLVLNAWYLPIILFLKAILFGGIEEVGWRYVFQPILMERRSYLSSTLMTFVLWGIWHFAYFYIEGTLSQVGTFGFLLGLLTNCFILSALFIKTKSLWICVMTHSLINVLSQLAVGGNENISYACKVIIIVVAILLVLRAQNNKARDLSVI</sequence>
<protein>
    <submittedName>
        <fullName evidence="4">CAAX amino terminal protease family protein</fullName>
    </submittedName>
</protein>
<keyword evidence="2" id="KW-0812">Transmembrane</keyword>
<feature type="transmembrane region" description="Helical" evidence="2">
    <location>
        <begin position="45"/>
        <end position="69"/>
    </location>
</feature>
<feature type="transmembrane region" description="Helical" evidence="2">
    <location>
        <begin position="113"/>
        <end position="130"/>
    </location>
</feature>
<feature type="transmembrane region" description="Helical" evidence="2">
    <location>
        <begin position="205"/>
        <end position="223"/>
    </location>
</feature>
<feature type="transmembrane region" description="Helical" evidence="2">
    <location>
        <begin position="12"/>
        <end position="33"/>
    </location>
</feature>
<organism evidence="4 5">
    <name type="scientific">Abiotrophia defectiva ATCC 49176</name>
    <dbReference type="NCBI Taxonomy" id="592010"/>
    <lineage>
        <taxon>Bacteria</taxon>
        <taxon>Bacillati</taxon>
        <taxon>Bacillota</taxon>
        <taxon>Bacilli</taxon>
        <taxon>Lactobacillales</taxon>
        <taxon>Aerococcaceae</taxon>
        <taxon>Abiotrophia</taxon>
    </lineage>
</organism>
<comment type="caution">
    <text evidence="4">The sequence shown here is derived from an EMBL/GenBank/DDBJ whole genome shotgun (WGS) entry which is preliminary data.</text>
</comment>
<dbReference type="GO" id="GO:0004175">
    <property type="term" value="F:endopeptidase activity"/>
    <property type="evidence" value="ECO:0007669"/>
    <property type="project" value="UniProtKB-ARBA"/>
</dbReference>
<reference evidence="4" key="1">
    <citation type="submission" date="2013-06" db="EMBL/GenBank/DDBJ databases">
        <authorList>
            <person name="Weinstock G."/>
            <person name="Sodergren E."/>
            <person name="Clifton S."/>
            <person name="Fulton L."/>
            <person name="Fulton B."/>
            <person name="Courtney L."/>
            <person name="Fronick C."/>
            <person name="Harrison M."/>
            <person name="Strong C."/>
            <person name="Farmer C."/>
            <person name="Delahaunty K."/>
            <person name="Markovic C."/>
            <person name="Hall O."/>
            <person name="Minx P."/>
            <person name="Tomlinson C."/>
            <person name="Mitreva M."/>
            <person name="Nelson J."/>
            <person name="Hou S."/>
            <person name="Wollam A."/>
            <person name="Pepin K.H."/>
            <person name="Johnson M."/>
            <person name="Bhonagiri V."/>
            <person name="Nash W.E."/>
            <person name="Warren W."/>
            <person name="Chinwalla A."/>
            <person name="Mardis E.R."/>
            <person name="Wilson R.K."/>
        </authorList>
    </citation>
    <scope>NUCLEOTIDE SEQUENCE [LARGE SCALE GENOMIC DNA]</scope>
    <source>
        <strain evidence="4">ATCC 49176</strain>
    </source>
</reference>
<feature type="transmembrane region" description="Helical" evidence="2">
    <location>
        <begin position="90"/>
        <end position="107"/>
    </location>
</feature>
<name>W1Q2P5_ABIDE</name>
<comment type="similarity">
    <text evidence="1">Belongs to the UPF0177 family.</text>
</comment>
<gene>
    <name evidence="4" type="ORF">GCWU000182_001519</name>
</gene>
<dbReference type="Proteomes" id="UP000019050">
    <property type="component" value="Unassembled WGS sequence"/>
</dbReference>
<dbReference type="PANTHER" id="PTHR35797:SF1">
    <property type="entry name" value="PROTEASE"/>
    <property type="match status" value="1"/>
</dbReference>
<dbReference type="STRING" id="592010.GCWU000182_001519"/>
<feature type="transmembrane region" description="Helical" evidence="2">
    <location>
        <begin position="229"/>
        <end position="246"/>
    </location>
</feature>
<dbReference type="InterPro" id="IPR003675">
    <property type="entry name" value="Rce1/LyrA-like_dom"/>
</dbReference>
<keyword evidence="4" id="KW-0645">Protease</keyword>
<accession>W1Q2P5</accession>
<dbReference type="Pfam" id="PF02517">
    <property type="entry name" value="Rce1-like"/>
    <property type="match status" value="1"/>
</dbReference>
<keyword evidence="2" id="KW-0472">Membrane</keyword>
<dbReference type="EMBL" id="ACIN03000013">
    <property type="protein sequence ID" value="ESK65358.1"/>
    <property type="molecule type" value="Genomic_DNA"/>
</dbReference>
<evidence type="ECO:0000256" key="2">
    <source>
        <dbReference type="SAM" id="Phobius"/>
    </source>
</evidence>
<dbReference type="HOGENOM" id="CLU_064706_1_0_9"/>
<dbReference type="GO" id="GO:0006508">
    <property type="term" value="P:proteolysis"/>
    <property type="evidence" value="ECO:0007669"/>
    <property type="project" value="UniProtKB-KW"/>
</dbReference>
<dbReference type="PANTHER" id="PTHR35797">
    <property type="entry name" value="PROTEASE-RELATED"/>
    <property type="match status" value="1"/>
</dbReference>
<proteinExistence type="inferred from homology"/>
<dbReference type="AlphaFoldDB" id="W1Q2P5"/>
<evidence type="ECO:0000259" key="3">
    <source>
        <dbReference type="Pfam" id="PF02517"/>
    </source>
</evidence>
<evidence type="ECO:0000313" key="4">
    <source>
        <dbReference type="EMBL" id="ESK65358.1"/>
    </source>
</evidence>
<evidence type="ECO:0000256" key="1">
    <source>
        <dbReference type="ARBA" id="ARBA00009067"/>
    </source>
</evidence>
<dbReference type="InterPro" id="IPR042150">
    <property type="entry name" value="MmRce1-like"/>
</dbReference>
<feature type="transmembrane region" description="Helical" evidence="2">
    <location>
        <begin position="151"/>
        <end position="172"/>
    </location>
</feature>
<feature type="transmembrane region" description="Helical" evidence="2">
    <location>
        <begin position="178"/>
        <end position="198"/>
    </location>
</feature>